<name>A0A6L2PG58_COPFO</name>
<organism evidence="3 4">
    <name type="scientific">Coptotermes formosanus</name>
    <name type="common">Formosan subterranean termite</name>
    <dbReference type="NCBI Taxonomy" id="36987"/>
    <lineage>
        <taxon>Eukaryota</taxon>
        <taxon>Metazoa</taxon>
        <taxon>Ecdysozoa</taxon>
        <taxon>Arthropoda</taxon>
        <taxon>Hexapoda</taxon>
        <taxon>Insecta</taxon>
        <taxon>Pterygota</taxon>
        <taxon>Neoptera</taxon>
        <taxon>Polyneoptera</taxon>
        <taxon>Dictyoptera</taxon>
        <taxon>Blattodea</taxon>
        <taxon>Blattoidea</taxon>
        <taxon>Termitoidae</taxon>
        <taxon>Rhinotermitidae</taxon>
        <taxon>Coptotermes</taxon>
    </lineage>
</organism>
<reference evidence="4" key="1">
    <citation type="submission" date="2020-01" db="EMBL/GenBank/DDBJ databases">
        <title>Draft genome sequence of the Termite Coptotermes fromosanus.</title>
        <authorList>
            <person name="Itakura S."/>
            <person name="Yosikawa Y."/>
            <person name="Umezawa K."/>
        </authorList>
    </citation>
    <scope>NUCLEOTIDE SEQUENCE [LARGE SCALE GENOMIC DNA]</scope>
</reference>
<evidence type="ECO:0000259" key="2">
    <source>
        <dbReference type="Pfam" id="PF01105"/>
    </source>
</evidence>
<proteinExistence type="predicted"/>
<evidence type="ECO:0000256" key="1">
    <source>
        <dbReference type="SAM" id="SignalP"/>
    </source>
</evidence>
<feature type="domain" description="GOLD" evidence="2">
    <location>
        <begin position="22"/>
        <end position="61"/>
    </location>
</feature>
<dbReference type="InParanoid" id="A0A6L2PG58"/>
<keyword evidence="1" id="KW-0732">Signal</keyword>
<dbReference type="EMBL" id="BLKM01000314">
    <property type="protein sequence ID" value="GFG31541.1"/>
    <property type="molecule type" value="Genomic_DNA"/>
</dbReference>
<dbReference type="Proteomes" id="UP000502823">
    <property type="component" value="Unassembled WGS sequence"/>
</dbReference>
<evidence type="ECO:0000313" key="3">
    <source>
        <dbReference type="EMBL" id="GFG31541.1"/>
    </source>
</evidence>
<dbReference type="Pfam" id="PF01105">
    <property type="entry name" value="EMP24_GP25L"/>
    <property type="match status" value="1"/>
</dbReference>
<dbReference type="AlphaFoldDB" id="A0A6L2PG58"/>
<comment type="caution">
    <text evidence="3">The sequence shown here is derived from an EMBL/GenBank/DDBJ whole genome shotgun (WGS) entry which is preliminary data.</text>
</comment>
<gene>
    <name evidence="3" type="ORF">Cfor_09197</name>
</gene>
<feature type="signal peptide" evidence="1">
    <location>
        <begin position="1"/>
        <end position="20"/>
    </location>
</feature>
<sequence>MSIKALVFTVIGALIVTVDGIMWKLQPNAQKCLKEELQSDVLVTGDYEVQDAPGQKVDYVVCTA</sequence>
<accession>A0A6L2PG58</accession>
<feature type="chain" id="PRO_5026656729" description="GOLD domain-containing protein" evidence="1">
    <location>
        <begin position="21"/>
        <end position="64"/>
    </location>
</feature>
<evidence type="ECO:0000313" key="4">
    <source>
        <dbReference type="Proteomes" id="UP000502823"/>
    </source>
</evidence>
<keyword evidence="4" id="KW-1185">Reference proteome</keyword>
<dbReference type="OrthoDB" id="759142at2759"/>
<protein>
    <recommendedName>
        <fullName evidence="2">GOLD domain-containing protein</fullName>
    </recommendedName>
</protein>
<dbReference type="InterPro" id="IPR009038">
    <property type="entry name" value="GOLD_dom"/>
</dbReference>